<reference evidence="3 4" key="1">
    <citation type="submission" date="2021-06" db="EMBL/GenBank/DDBJ databases">
        <title>50 bacteria genomes isolated from Dapeng, Shenzhen, China.</title>
        <authorList>
            <person name="Zheng W."/>
            <person name="Yu S."/>
            <person name="Huang Y."/>
        </authorList>
    </citation>
    <scope>NUCLEOTIDE SEQUENCE [LARGE SCALE GENOMIC DNA]</scope>
    <source>
        <strain evidence="3 4">DP1N14-2</strain>
    </source>
</reference>
<evidence type="ECO:0000313" key="4">
    <source>
        <dbReference type="Proteomes" id="UP000766629"/>
    </source>
</evidence>
<evidence type="ECO:0000313" key="3">
    <source>
        <dbReference type="EMBL" id="MBY6139824.1"/>
    </source>
</evidence>
<proteinExistence type="predicted"/>
<gene>
    <name evidence="3" type="ORF">KUV26_10295</name>
</gene>
<name>A0ABS7NGK4_9RHOB</name>
<feature type="chain" id="PRO_5046310264" description="Thiol:disulfide interchange protein DsbD N-terminal domain-containing protein" evidence="1">
    <location>
        <begin position="25"/>
        <end position="273"/>
    </location>
</feature>
<comment type="caution">
    <text evidence="3">The sequence shown here is derived from an EMBL/GenBank/DDBJ whole genome shotgun (WGS) entry which is preliminary data.</text>
</comment>
<dbReference type="InterPro" id="IPR028250">
    <property type="entry name" value="DsbDN"/>
</dbReference>
<dbReference type="RefSeq" id="WP_222508270.1">
    <property type="nucleotide sequence ID" value="NZ_JAHVJA010000003.1"/>
</dbReference>
<evidence type="ECO:0000259" key="2">
    <source>
        <dbReference type="Pfam" id="PF11412"/>
    </source>
</evidence>
<dbReference type="EMBL" id="JAHVJA010000003">
    <property type="protein sequence ID" value="MBY6139824.1"/>
    <property type="molecule type" value="Genomic_DNA"/>
</dbReference>
<keyword evidence="1" id="KW-0732">Signal</keyword>
<sequence>MRQTLTKSAAAAAALFAVAMPAPALSGAAEGDIVRIEVLDGGLTPRGTHLGALRITLQPGWKTYWRAPGDAGIPPSFSWRGARNVGELSIIWPAPEVFLTSGYRTIGYHDQLVLPVEITPETPGKPVRLKGRMQLGVCKDVCVPAELEFDHQLDSSAGRHPAIAAAMASRPWTAKEAGVRAASCSLHPTQYGMTVTARISMPSAGGEEIAVIEPGNPRLFAGETSTRREGGQLVAETEFLPADGNSYAIDRSKLRITVLGKNHAVDIQGCSAG</sequence>
<dbReference type="Proteomes" id="UP000766629">
    <property type="component" value="Unassembled WGS sequence"/>
</dbReference>
<dbReference type="Pfam" id="PF11412">
    <property type="entry name" value="DsbD_N"/>
    <property type="match status" value="1"/>
</dbReference>
<protein>
    <recommendedName>
        <fullName evidence="2">Thiol:disulfide interchange protein DsbD N-terminal domain-containing protein</fullName>
    </recommendedName>
</protein>
<accession>A0ABS7NGK4</accession>
<organism evidence="3 4">
    <name type="scientific">Leisingera daeponensis</name>
    <dbReference type="NCBI Taxonomy" id="405746"/>
    <lineage>
        <taxon>Bacteria</taxon>
        <taxon>Pseudomonadati</taxon>
        <taxon>Pseudomonadota</taxon>
        <taxon>Alphaproteobacteria</taxon>
        <taxon>Rhodobacterales</taxon>
        <taxon>Roseobacteraceae</taxon>
        <taxon>Leisingera</taxon>
    </lineage>
</organism>
<keyword evidence="4" id="KW-1185">Reference proteome</keyword>
<feature type="domain" description="Thiol:disulfide interchange protein DsbD N-terminal" evidence="2">
    <location>
        <begin position="46"/>
        <end position="149"/>
    </location>
</feature>
<feature type="signal peptide" evidence="1">
    <location>
        <begin position="1"/>
        <end position="24"/>
    </location>
</feature>
<evidence type="ECO:0000256" key="1">
    <source>
        <dbReference type="SAM" id="SignalP"/>
    </source>
</evidence>